<evidence type="ECO:0000313" key="2">
    <source>
        <dbReference type="Proteomes" id="UP000016936"/>
    </source>
</evidence>
<dbReference type="Proteomes" id="UP000016936">
    <property type="component" value="Unassembled WGS sequence"/>
</dbReference>
<dbReference type="OrthoDB" id="10458631at2759"/>
<evidence type="ECO:0000313" key="1">
    <source>
        <dbReference type="EMBL" id="EMD90856.1"/>
    </source>
</evidence>
<dbReference type="HOGENOM" id="CLU_1722190_0_0_1"/>
<dbReference type="AlphaFoldDB" id="M2UB04"/>
<proteinExistence type="predicted"/>
<accession>M2UB04</accession>
<dbReference type="EMBL" id="KB445577">
    <property type="protein sequence ID" value="EMD90856.1"/>
    <property type="molecule type" value="Genomic_DNA"/>
</dbReference>
<name>M2UB04_COCH5</name>
<keyword evidence="2" id="KW-1185">Reference proteome</keyword>
<sequence length="152" mass="16916">MNQSATYTVRKDLLVSKADMNSQTSQRSSLYVCPYCVGASLRYTTIYRAILLLERIYRFAPHHVLDKDEFHVSTQNGPDTLRKRQGATAACNGNLVGHELTCVANACYLDSIFAVGDDELWPGQKKTRWLHRPNVAPVHARPAAPVGAEAEK</sequence>
<reference evidence="1 2" key="1">
    <citation type="journal article" date="2012" name="PLoS Pathog.">
        <title>Diverse lifestyles and strategies of plant pathogenesis encoded in the genomes of eighteen Dothideomycetes fungi.</title>
        <authorList>
            <person name="Ohm R.A."/>
            <person name="Feau N."/>
            <person name="Henrissat B."/>
            <person name="Schoch C.L."/>
            <person name="Horwitz B.A."/>
            <person name="Barry K.W."/>
            <person name="Condon B.J."/>
            <person name="Copeland A.C."/>
            <person name="Dhillon B."/>
            <person name="Glaser F."/>
            <person name="Hesse C.N."/>
            <person name="Kosti I."/>
            <person name="LaButti K."/>
            <person name="Lindquist E.A."/>
            <person name="Lucas S."/>
            <person name="Salamov A.A."/>
            <person name="Bradshaw R.E."/>
            <person name="Ciuffetti L."/>
            <person name="Hamelin R.C."/>
            <person name="Kema G.H.J."/>
            <person name="Lawrence C."/>
            <person name="Scott J.A."/>
            <person name="Spatafora J.W."/>
            <person name="Turgeon B.G."/>
            <person name="de Wit P.J.G.M."/>
            <person name="Zhong S."/>
            <person name="Goodwin S.B."/>
            <person name="Grigoriev I.V."/>
        </authorList>
    </citation>
    <scope>NUCLEOTIDE SEQUENCE [LARGE SCALE GENOMIC DNA]</scope>
    <source>
        <strain evidence="2">C5 / ATCC 48332 / race O</strain>
    </source>
</reference>
<protein>
    <submittedName>
        <fullName evidence="1">Uncharacterized protein</fullName>
    </submittedName>
</protein>
<organism evidence="1 2">
    <name type="scientific">Cochliobolus heterostrophus (strain C5 / ATCC 48332 / race O)</name>
    <name type="common">Southern corn leaf blight fungus</name>
    <name type="synonym">Bipolaris maydis</name>
    <dbReference type="NCBI Taxonomy" id="701091"/>
    <lineage>
        <taxon>Eukaryota</taxon>
        <taxon>Fungi</taxon>
        <taxon>Dikarya</taxon>
        <taxon>Ascomycota</taxon>
        <taxon>Pezizomycotina</taxon>
        <taxon>Dothideomycetes</taxon>
        <taxon>Pleosporomycetidae</taxon>
        <taxon>Pleosporales</taxon>
        <taxon>Pleosporineae</taxon>
        <taxon>Pleosporaceae</taxon>
        <taxon>Bipolaris</taxon>
    </lineage>
</organism>
<gene>
    <name evidence="1" type="ORF">COCHEDRAFT_1156212</name>
</gene>
<reference evidence="2" key="2">
    <citation type="journal article" date="2013" name="PLoS Genet.">
        <title>Comparative genome structure, secondary metabolite, and effector coding capacity across Cochliobolus pathogens.</title>
        <authorList>
            <person name="Condon B.J."/>
            <person name="Leng Y."/>
            <person name="Wu D."/>
            <person name="Bushley K.E."/>
            <person name="Ohm R.A."/>
            <person name="Otillar R."/>
            <person name="Martin J."/>
            <person name="Schackwitz W."/>
            <person name="Grimwood J."/>
            <person name="MohdZainudin N."/>
            <person name="Xue C."/>
            <person name="Wang R."/>
            <person name="Manning V.A."/>
            <person name="Dhillon B."/>
            <person name="Tu Z.J."/>
            <person name="Steffenson B.J."/>
            <person name="Salamov A."/>
            <person name="Sun H."/>
            <person name="Lowry S."/>
            <person name="LaButti K."/>
            <person name="Han J."/>
            <person name="Copeland A."/>
            <person name="Lindquist E."/>
            <person name="Barry K."/>
            <person name="Schmutz J."/>
            <person name="Baker S.E."/>
            <person name="Ciuffetti L.M."/>
            <person name="Grigoriev I.V."/>
            <person name="Zhong S."/>
            <person name="Turgeon B.G."/>
        </authorList>
    </citation>
    <scope>NUCLEOTIDE SEQUENCE [LARGE SCALE GENOMIC DNA]</scope>
    <source>
        <strain evidence="2">C5 / ATCC 48332 / race O</strain>
    </source>
</reference>